<dbReference type="InterPro" id="IPR042771">
    <property type="entry name" value="GTF3C6-like"/>
</dbReference>
<dbReference type="GO" id="GO:0000127">
    <property type="term" value="C:transcription factor TFIIIC complex"/>
    <property type="evidence" value="ECO:0007669"/>
    <property type="project" value="TreeGrafter"/>
</dbReference>
<comment type="caution">
    <text evidence="3">The sequence shown here is derived from an EMBL/GenBank/DDBJ whole genome shotgun (WGS) entry which is preliminary data.</text>
</comment>
<keyword evidence="4" id="KW-1185">Reference proteome</keyword>
<feature type="region of interest" description="Disordered" evidence="1">
    <location>
        <begin position="113"/>
        <end position="195"/>
    </location>
</feature>
<sequence length="195" mass="21224">MNASTLTSLCPGFKQVDTFEPDGHYVDEEITYVTLDLGNIEPTLVPSSTTYRLIGLDTLTPFLQLSGTILKGQHDILLGTELLFADGKDPHDKSRRSVNHIASTEQRIRFNEVRLQPKSNGRQREEGLSAGKGDTQMVDRVTGKIAPRTRAHRTRGDGSKSISKGKGGGRAKTLTPDDNGDESSNVGGPMELCED</sequence>
<evidence type="ECO:0000313" key="4">
    <source>
        <dbReference type="Proteomes" id="UP000807353"/>
    </source>
</evidence>
<dbReference type="InterPro" id="IPR019481">
    <property type="entry name" value="TFIIIC_triple_barrel"/>
</dbReference>
<dbReference type="PANTHER" id="PTHR21860:SF2">
    <property type="entry name" value="GENERAL TRANSCRIPTION FACTOR 3C POLYPEPTIDE 6"/>
    <property type="match status" value="1"/>
</dbReference>
<proteinExistence type="predicted"/>
<dbReference type="Gene3D" id="2.60.40.4370">
    <property type="match status" value="1"/>
</dbReference>
<protein>
    <recommendedName>
        <fullName evidence="2">Transcription factor TFIIIC triple barrel domain-containing protein</fullName>
    </recommendedName>
</protein>
<evidence type="ECO:0000259" key="2">
    <source>
        <dbReference type="Pfam" id="PF10419"/>
    </source>
</evidence>
<dbReference type="Pfam" id="PF10419">
    <property type="entry name" value="TFIIIC_sub6"/>
    <property type="match status" value="1"/>
</dbReference>
<gene>
    <name evidence="3" type="ORF">BDZ94DRAFT_1271591</name>
</gene>
<dbReference type="AlphaFoldDB" id="A0A9P5XUZ4"/>
<organism evidence="3 4">
    <name type="scientific">Collybia nuda</name>
    <dbReference type="NCBI Taxonomy" id="64659"/>
    <lineage>
        <taxon>Eukaryota</taxon>
        <taxon>Fungi</taxon>
        <taxon>Dikarya</taxon>
        <taxon>Basidiomycota</taxon>
        <taxon>Agaricomycotina</taxon>
        <taxon>Agaricomycetes</taxon>
        <taxon>Agaricomycetidae</taxon>
        <taxon>Agaricales</taxon>
        <taxon>Tricholomatineae</taxon>
        <taxon>Clitocybaceae</taxon>
        <taxon>Collybia</taxon>
    </lineage>
</organism>
<dbReference type="EMBL" id="MU150350">
    <property type="protein sequence ID" value="KAF9458088.1"/>
    <property type="molecule type" value="Genomic_DNA"/>
</dbReference>
<evidence type="ECO:0000313" key="3">
    <source>
        <dbReference type="EMBL" id="KAF9458088.1"/>
    </source>
</evidence>
<dbReference type="PANTHER" id="PTHR21860">
    <property type="entry name" value="TRANSCRIPTION INITIATION FACTOR IIIC TFIIIC , POLYPEPTIDE 6-RELATED"/>
    <property type="match status" value="1"/>
</dbReference>
<accession>A0A9P5XUZ4</accession>
<dbReference type="GO" id="GO:0006383">
    <property type="term" value="P:transcription by RNA polymerase III"/>
    <property type="evidence" value="ECO:0007669"/>
    <property type="project" value="InterPro"/>
</dbReference>
<reference evidence="3" key="1">
    <citation type="submission" date="2020-11" db="EMBL/GenBank/DDBJ databases">
        <authorList>
            <consortium name="DOE Joint Genome Institute"/>
            <person name="Ahrendt S."/>
            <person name="Riley R."/>
            <person name="Andreopoulos W."/>
            <person name="Labutti K."/>
            <person name="Pangilinan J."/>
            <person name="Ruiz-Duenas F.J."/>
            <person name="Barrasa J.M."/>
            <person name="Sanchez-Garcia M."/>
            <person name="Camarero S."/>
            <person name="Miyauchi S."/>
            <person name="Serrano A."/>
            <person name="Linde D."/>
            <person name="Babiker R."/>
            <person name="Drula E."/>
            <person name="Ayuso-Fernandez I."/>
            <person name="Pacheco R."/>
            <person name="Padilla G."/>
            <person name="Ferreira P."/>
            <person name="Barriuso J."/>
            <person name="Kellner H."/>
            <person name="Castanera R."/>
            <person name="Alfaro M."/>
            <person name="Ramirez L."/>
            <person name="Pisabarro A.G."/>
            <person name="Kuo A."/>
            <person name="Tritt A."/>
            <person name="Lipzen A."/>
            <person name="He G."/>
            <person name="Yan M."/>
            <person name="Ng V."/>
            <person name="Cullen D."/>
            <person name="Martin F."/>
            <person name="Rosso M.-N."/>
            <person name="Henrissat B."/>
            <person name="Hibbett D."/>
            <person name="Martinez A.T."/>
            <person name="Grigoriev I.V."/>
        </authorList>
    </citation>
    <scope>NUCLEOTIDE SEQUENCE</scope>
    <source>
        <strain evidence="3">CBS 247.69</strain>
    </source>
</reference>
<dbReference type="OrthoDB" id="1877767at2759"/>
<feature type="domain" description="Transcription factor TFIIIC triple barrel" evidence="2">
    <location>
        <begin position="27"/>
        <end position="116"/>
    </location>
</feature>
<name>A0A9P5XUZ4_9AGAR</name>
<dbReference type="Proteomes" id="UP000807353">
    <property type="component" value="Unassembled WGS sequence"/>
</dbReference>
<evidence type="ECO:0000256" key="1">
    <source>
        <dbReference type="SAM" id="MobiDB-lite"/>
    </source>
</evidence>